<evidence type="ECO:0000313" key="2">
    <source>
        <dbReference type="Proteomes" id="UP000737018"/>
    </source>
</evidence>
<dbReference type="AlphaFoldDB" id="A0A8J4VTH2"/>
<protein>
    <submittedName>
        <fullName evidence="1">Uncharacterized protein</fullName>
    </submittedName>
</protein>
<name>A0A8J4VTH2_9ROSI</name>
<gene>
    <name evidence="1" type="ORF">CMV_004729</name>
</gene>
<organism evidence="1 2">
    <name type="scientific">Castanea mollissima</name>
    <name type="common">Chinese chestnut</name>
    <dbReference type="NCBI Taxonomy" id="60419"/>
    <lineage>
        <taxon>Eukaryota</taxon>
        <taxon>Viridiplantae</taxon>
        <taxon>Streptophyta</taxon>
        <taxon>Embryophyta</taxon>
        <taxon>Tracheophyta</taxon>
        <taxon>Spermatophyta</taxon>
        <taxon>Magnoliopsida</taxon>
        <taxon>eudicotyledons</taxon>
        <taxon>Gunneridae</taxon>
        <taxon>Pentapetalae</taxon>
        <taxon>rosids</taxon>
        <taxon>fabids</taxon>
        <taxon>Fagales</taxon>
        <taxon>Fagaceae</taxon>
        <taxon>Castanea</taxon>
    </lineage>
</organism>
<dbReference type="Proteomes" id="UP000737018">
    <property type="component" value="Unassembled WGS sequence"/>
</dbReference>
<evidence type="ECO:0000313" key="1">
    <source>
        <dbReference type="EMBL" id="KAF3971713.1"/>
    </source>
</evidence>
<reference evidence="1" key="1">
    <citation type="submission" date="2020-03" db="EMBL/GenBank/DDBJ databases">
        <title>Castanea mollissima Vanexum genome sequencing.</title>
        <authorList>
            <person name="Staton M."/>
        </authorList>
    </citation>
    <scope>NUCLEOTIDE SEQUENCE</scope>
    <source>
        <tissue evidence="1">Leaf</tissue>
    </source>
</reference>
<dbReference type="EMBL" id="JRKL02000403">
    <property type="protein sequence ID" value="KAF3971713.1"/>
    <property type="molecule type" value="Genomic_DNA"/>
</dbReference>
<accession>A0A8J4VTH2</accession>
<comment type="caution">
    <text evidence="1">The sequence shown here is derived from an EMBL/GenBank/DDBJ whole genome shotgun (WGS) entry which is preliminary data.</text>
</comment>
<keyword evidence="2" id="KW-1185">Reference proteome</keyword>
<proteinExistence type="predicted"/>
<sequence>MKGLIPNSKRASTNINWAYQEHKQLGQPSSPPISSKNDLGDVIFSHTSFMPLSGPLIGEVNVTLLALQLDAHYNLTFIPFEGDLKFVIDNLQSSPPIISDLLLDAILIVSSSSSSSSLLLDAILILN</sequence>